<dbReference type="InterPro" id="IPR033479">
    <property type="entry name" value="dCache_1"/>
</dbReference>
<accession>A0AAU8NM92</accession>
<feature type="domain" description="GGDEF" evidence="8">
    <location>
        <begin position="406"/>
        <end position="541"/>
    </location>
</feature>
<dbReference type="PROSITE" id="PS50887">
    <property type="entry name" value="GGDEF"/>
    <property type="match status" value="1"/>
</dbReference>
<dbReference type="Gene3D" id="6.10.340.10">
    <property type="match status" value="1"/>
</dbReference>
<keyword evidence="2" id="KW-1003">Cell membrane</keyword>
<dbReference type="Pfam" id="PF00672">
    <property type="entry name" value="HAMP"/>
    <property type="match status" value="1"/>
</dbReference>
<dbReference type="InterPro" id="IPR000160">
    <property type="entry name" value="GGDEF_dom"/>
</dbReference>
<dbReference type="GO" id="GO:0007165">
    <property type="term" value="P:signal transduction"/>
    <property type="evidence" value="ECO:0007669"/>
    <property type="project" value="InterPro"/>
</dbReference>
<keyword evidence="5 6" id="KW-0472">Membrane</keyword>
<dbReference type="AlphaFoldDB" id="A0AAU8NM92"/>
<dbReference type="Gene3D" id="3.30.450.20">
    <property type="entry name" value="PAS domain"/>
    <property type="match status" value="1"/>
</dbReference>
<evidence type="ECO:0000256" key="4">
    <source>
        <dbReference type="ARBA" id="ARBA00022989"/>
    </source>
</evidence>
<gene>
    <name evidence="9" type="ORF">ABXS70_13425</name>
</gene>
<evidence type="ECO:0000256" key="3">
    <source>
        <dbReference type="ARBA" id="ARBA00022692"/>
    </source>
</evidence>
<dbReference type="EC" id="2.7.7.65" evidence="9"/>
<keyword evidence="4 6" id="KW-1133">Transmembrane helix</keyword>
<dbReference type="SMART" id="SM00267">
    <property type="entry name" value="GGDEF"/>
    <property type="match status" value="1"/>
</dbReference>
<evidence type="ECO:0000256" key="1">
    <source>
        <dbReference type="ARBA" id="ARBA00004651"/>
    </source>
</evidence>
<name>A0AAU8NM92_9BACL</name>
<evidence type="ECO:0000256" key="5">
    <source>
        <dbReference type="ARBA" id="ARBA00023136"/>
    </source>
</evidence>
<dbReference type="Pfam" id="PF00990">
    <property type="entry name" value="GGDEF"/>
    <property type="match status" value="1"/>
</dbReference>
<evidence type="ECO:0000313" key="9">
    <source>
        <dbReference type="EMBL" id="XCP97632.1"/>
    </source>
</evidence>
<dbReference type="NCBIfam" id="TIGR00254">
    <property type="entry name" value="GGDEF"/>
    <property type="match status" value="1"/>
</dbReference>
<keyword evidence="9" id="KW-0808">Transferase</keyword>
<dbReference type="Pfam" id="PF02743">
    <property type="entry name" value="dCache_1"/>
    <property type="match status" value="1"/>
</dbReference>
<evidence type="ECO:0000259" key="7">
    <source>
        <dbReference type="PROSITE" id="PS50885"/>
    </source>
</evidence>
<organism evidence="9">
    <name type="scientific">Paenibacillus sp. AN1007</name>
    <dbReference type="NCBI Taxonomy" id="3151385"/>
    <lineage>
        <taxon>Bacteria</taxon>
        <taxon>Bacillati</taxon>
        <taxon>Bacillota</taxon>
        <taxon>Bacilli</taxon>
        <taxon>Bacillales</taxon>
        <taxon>Paenibacillaceae</taxon>
        <taxon>Paenibacillus</taxon>
    </lineage>
</organism>
<dbReference type="EMBL" id="CP159992">
    <property type="protein sequence ID" value="XCP97632.1"/>
    <property type="molecule type" value="Genomic_DNA"/>
</dbReference>
<keyword evidence="9" id="KW-0548">Nucleotidyltransferase</keyword>
<sequence length="546" mass="60843">MSFKLRTVLTVIFAVLSLLVILTIGSLFSQKSFDAVETEIGHSLESTAAQAADKLDRFMYARSGEMDLLGSMASLNDQFKPADIQILLDQLQNSFPSFSWVGFIDPKGKVLAATDGILLGKNLSERPVFQEGIKGKFIGDVHNAVLLAKLLPNPSGEPLQFVDISFPLLDSRGQIRGVLAAHLSWAWAKEVESSVLVPLERDEKDLEFFIVSRKEHTVLLGPKDWLGKPLELDRIGEGHKSKIGWSSEKWPDGKDYVTGFAYSQGYKDYPGLGWTIVIRQVQSTAFASVMDLMWFNICSGFIVTLLFALIGWLLSRKISAPLVRLTRVADRLGAGENVDIPENKGITEIEALSRSLRNMLSSILDKDSELVVMQNLAHYDQLTGLKNRTALEVYLEESLEMESEDHTLTFLYLDLDGFKSVNDTLGHQTGDILLQKVAQRLTALSHEHGITVRLGGDEFLIVLRSALDDPRQEAIQYAQDVIQSLNKPFIIEYERVHIGCSIGGAEYPTNSTNPSDIIRMADEALYRSKRAGKNRVTFYSELDETP</sequence>
<evidence type="ECO:0000259" key="8">
    <source>
        <dbReference type="PROSITE" id="PS50887"/>
    </source>
</evidence>
<dbReference type="CDD" id="cd12914">
    <property type="entry name" value="PDC1_DGC_like"/>
    <property type="match status" value="1"/>
</dbReference>
<dbReference type="SUPFAM" id="SSF55073">
    <property type="entry name" value="Nucleotide cyclase"/>
    <property type="match status" value="1"/>
</dbReference>
<dbReference type="PANTHER" id="PTHR46663">
    <property type="entry name" value="DIGUANYLATE CYCLASE DGCT-RELATED"/>
    <property type="match status" value="1"/>
</dbReference>
<protein>
    <submittedName>
        <fullName evidence="9">Diguanylate cyclase</fullName>
        <ecNumber evidence="9">2.7.7.65</ecNumber>
    </submittedName>
</protein>
<dbReference type="InterPro" id="IPR029787">
    <property type="entry name" value="Nucleotide_cyclase"/>
</dbReference>
<dbReference type="CDD" id="cd06225">
    <property type="entry name" value="HAMP"/>
    <property type="match status" value="1"/>
</dbReference>
<dbReference type="Gene3D" id="3.30.70.270">
    <property type="match status" value="1"/>
</dbReference>
<keyword evidence="3 6" id="KW-0812">Transmembrane</keyword>
<dbReference type="InterPro" id="IPR043128">
    <property type="entry name" value="Rev_trsase/Diguanyl_cyclase"/>
</dbReference>
<reference evidence="9" key="1">
    <citation type="submission" date="2024-05" db="EMBL/GenBank/DDBJ databases">
        <title>Draft genome assemblies of 36 bacteria isolated from hibernating arctic ground squirrels.</title>
        <authorList>
            <person name="McKee H."/>
            <person name="Mullen L."/>
            <person name="Drown D.M."/>
            <person name="Duddleston K.N."/>
        </authorList>
    </citation>
    <scope>NUCLEOTIDE SEQUENCE</scope>
    <source>
        <strain evidence="9">AN1007</strain>
    </source>
</reference>
<dbReference type="GO" id="GO:0052621">
    <property type="term" value="F:diguanylate cyclase activity"/>
    <property type="evidence" value="ECO:0007669"/>
    <property type="project" value="UniProtKB-EC"/>
</dbReference>
<dbReference type="InterPro" id="IPR003660">
    <property type="entry name" value="HAMP_dom"/>
</dbReference>
<feature type="domain" description="HAMP" evidence="7">
    <location>
        <begin position="316"/>
        <end position="368"/>
    </location>
</feature>
<dbReference type="PROSITE" id="PS50885">
    <property type="entry name" value="HAMP"/>
    <property type="match status" value="1"/>
</dbReference>
<dbReference type="SMART" id="SM00304">
    <property type="entry name" value="HAMP"/>
    <property type="match status" value="1"/>
</dbReference>
<evidence type="ECO:0000256" key="6">
    <source>
        <dbReference type="SAM" id="Phobius"/>
    </source>
</evidence>
<dbReference type="CDD" id="cd01949">
    <property type="entry name" value="GGDEF"/>
    <property type="match status" value="1"/>
</dbReference>
<comment type="subcellular location">
    <subcellularLocation>
        <location evidence="1">Cell membrane</location>
        <topology evidence="1">Multi-pass membrane protein</topology>
    </subcellularLocation>
</comment>
<evidence type="ECO:0000256" key="2">
    <source>
        <dbReference type="ARBA" id="ARBA00022475"/>
    </source>
</evidence>
<proteinExistence type="predicted"/>
<feature type="transmembrane region" description="Helical" evidence="6">
    <location>
        <begin position="292"/>
        <end position="314"/>
    </location>
</feature>
<dbReference type="GO" id="GO:0005886">
    <property type="term" value="C:plasma membrane"/>
    <property type="evidence" value="ECO:0007669"/>
    <property type="project" value="UniProtKB-SubCell"/>
</dbReference>
<dbReference type="RefSeq" id="WP_366296296.1">
    <property type="nucleotide sequence ID" value="NZ_CP159992.1"/>
</dbReference>
<dbReference type="PANTHER" id="PTHR46663:SF2">
    <property type="entry name" value="GGDEF DOMAIN-CONTAINING PROTEIN"/>
    <property type="match status" value="1"/>
</dbReference>
<dbReference type="InterPro" id="IPR052163">
    <property type="entry name" value="DGC-Regulatory_Protein"/>
</dbReference>